<dbReference type="RefSeq" id="WP_053236927.1">
    <property type="nucleotide sequence ID" value="NZ_CP011125.1"/>
</dbReference>
<feature type="chain" id="PRO_5002511393" description="Phosphatidic acid phosphatase type 2/haloperoxidase domain-containing protein" evidence="3">
    <location>
        <begin position="25"/>
        <end position="399"/>
    </location>
</feature>
<gene>
    <name evidence="5" type="ORF">DB32_007072</name>
</gene>
<dbReference type="InterPro" id="IPR036938">
    <property type="entry name" value="PAP2/HPO_sf"/>
</dbReference>
<dbReference type="Pfam" id="PF01569">
    <property type="entry name" value="PAP2"/>
    <property type="match status" value="1"/>
</dbReference>
<organism evidence="5 6">
    <name type="scientific">Sandaracinus amylolyticus</name>
    <dbReference type="NCBI Taxonomy" id="927083"/>
    <lineage>
        <taxon>Bacteria</taxon>
        <taxon>Pseudomonadati</taxon>
        <taxon>Myxococcota</taxon>
        <taxon>Polyangia</taxon>
        <taxon>Polyangiales</taxon>
        <taxon>Sandaracinaceae</taxon>
        <taxon>Sandaracinus</taxon>
    </lineage>
</organism>
<feature type="signal peptide" evidence="3">
    <location>
        <begin position="1"/>
        <end position="24"/>
    </location>
</feature>
<keyword evidence="2" id="KW-1133">Transmembrane helix</keyword>
<proteinExistence type="predicted"/>
<evidence type="ECO:0000313" key="5">
    <source>
        <dbReference type="EMBL" id="AKF09923.1"/>
    </source>
</evidence>
<dbReference type="SUPFAM" id="SSF48317">
    <property type="entry name" value="Acid phosphatase/Vanadium-dependent haloperoxidase"/>
    <property type="match status" value="1"/>
</dbReference>
<evidence type="ECO:0000256" key="3">
    <source>
        <dbReference type="SAM" id="SignalP"/>
    </source>
</evidence>
<evidence type="ECO:0000259" key="4">
    <source>
        <dbReference type="Pfam" id="PF01569"/>
    </source>
</evidence>
<evidence type="ECO:0000256" key="1">
    <source>
        <dbReference type="SAM" id="MobiDB-lite"/>
    </source>
</evidence>
<evidence type="ECO:0000313" key="6">
    <source>
        <dbReference type="Proteomes" id="UP000034883"/>
    </source>
</evidence>
<evidence type="ECO:0000256" key="2">
    <source>
        <dbReference type="SAM" id="Phobius"/>
    </source>
</evidence>
<dbReference type="InterPro" id="IPR000326">
    <property type="entry name" value="PAP2/HPO"/>
</dbReference>
<keyword evidence="3" id="KW-0732">Signal</keyword>
<dbReference type="Gene3D" id="1.20.144.10">
    <property type="entry name" value="Phosphatidic acid phosphatase type 2/haloperoxidase"/>
    <property type="match status" value="1"/>
</dbReference>
<dbReference type="KEGG" id="samy:DB32_007072"/>
<feature type="compositionally biased region" description="Acidic residues" evidence="1">
    <location>
        <begin position="85"/>
        <end position="103"/>
    </location>
</feature>
<dbReference type="STRING" id="927083.DB32_007072"/>
<feature type="compositionally biased region" description="Low complexity" evidence="1">
    <location>
        <begin position="29"/>
        <end position="39"/>
    </location>
</feature>
<dbReference type="Proteomes" id="UP000034883">
    <property type="component" value="Chromosome"/>
</dbReference>
<name>A0A0F6W889_9BACT</name>
<dbReference type="EMBL" id="CP011125">
    <property type="protein sequence ID" value="AKF09923.1"/>
    <property type="molecule type" value="Genomic_DNA"/>
</dbReference>
<feature type="domain" description="Phosphatidic acid phosphatase type 2/haloperoxidase" evidence="4">
    <location>
        <begin position="235"/>
        <end position="365"/>
    </location>
</feature>
<reference evidence="5 6" key="1">
    <citation type="submission" date="2015-03" db="EMBL/GenBank/DDBJ databases">
        <title>Genome assembly of Sandaracinus amylolyticus DSM 53668.</title>
        <authorList>
            <person name="Sharma G."/>
            <person name="Subramanian S."/>
        </authorList>
    </citation>
    <scope>NUCLEOTIDE SEQUENCE [LARGE SCALE GENOMIC DNA]</scope>
    <source>
        <strain evidence="5 6">DSM 53668</strain>
    </source>
</reference>
<keyword evidence="2" id="KW-0812">Transmembrane</keyword>
<accession>A0A0F6W889</accession>
<feature type="compositionally biased region" description="Pro residues" evidence="1">
    <location>
        <begin position="40"/>
        <end position="54"/>
    </location>
</feature>
<feature type="region of interest" description="Disordered" evidence="1">
    <location>
        <begin position="29"/>
        <end position="105"/>
    </location>
</feature>
<keyword evidence="6" id="KW-1185">Reference proteome</keyword>
<keyword evidence="2" id="KW-0472">Membrane</keyword>
<sequence>MLVRGLLALATACALLAGASIARAQGGAVVPGDVGSSSTPVPPVNPPTPPPPPDVDASRVVEGAVDDATAPATSGGATLDPEAIERDDGDEEEDAEGPDEERGEDVVATLGTVVGTAPAAQQVDLEPRHRIVWREDWPRYSFDEAVLSLGLGALLVAAELLPTATTSANWTGGILFDDPVEQNLRLQSAEARETARVASEVLQWVMIASPFVIDALGAVGIVDGNWDAAFQMGLIALESYVISLVVWKVTVLLARRERPVATRCADSSSPPDPACEDGDFETTSFFSNQTMNAFTGASLMCLHHTHMPLFDDEAADASACVVGMTVASVVGLLRVMSNQEYLTDVLMGAAVGFVAGYIVPWLVHYQGGARPELRPPVALIPAPMVGPGDTYGAMVAGWF</sequence>
<feature type="transmembrane region" description="Helical" evidence="2">
    <location>
        <begin position="345"/>
        <end position="363"/>
    </location>
</feature>
<dbReference type="AlphaFoldDB" id="A0A0F6W889"/>
<protein>
    <recommendedName>
        <fullName evidence="4">Phosphatidic acid phosphatase type 2/haloperoxidase domain-containing protein</fullName>
    </recommendedName>
</protein>